<feature type="compositionally biased region" description="Basic and acidic residues" evidence="1">
    <location>
        <begin position="19"/>
        <end position="36"/>
    </location>
</feature>
<reference evidence="2 3" key="1">
    <citation type="submission" date="2018-11" db="EMBL/GenBank/DDBJ databases">
        <authorList>
            <consortium name="Pathogen Informatics"/>
        </authorList>
    </citation>
    <scope>NUCLEOTIDE SEQUENCE [LARGE SCALE GENOMIC DNA]</scope>
    <source>
        <strain>Denwood</strain>
        <strain evidence="3">Zambia</strain>
    </source>
</reference>
<gene>
    <name evidence="2" type="ORF">SMTD_LOCUS2791</name>
</gene>
<accession>A0A183NL04</accession>
<organism evidence="2 3">
    <name type="scientific">Schistosoma mattheei</name>
    <dbReference type="NCBI Taxonomy" id="31246"/>
    <lineage>
        <taxon>Eukaryota</taxon>
        <taxon>Metazoa</taxon>
        <taxon>Spiralia</taxon>
        <taxon>Lophotrochozoa</taxon>
        <taxon>Platyhelminthes</taxon>
        <taxon>Trematoda</taxon>
        <taxon>Digenea</taxon>
        <taxon>Strigeidida</taxon>
        <taxon>Schistosomatoidea</taxon>
        <taxon>Schistosomatidae</taxon>
        <taxon>Schistosoma</taxon>
    </lineage>
</organism>
<name>A0A183NL04_9TREM</name>
<sequence>MPVQKRRRLLSSDDENEDGHDTYHSESPMEIRHPENDEPVGCVFRRVQILSSDSE</sequence>
<evidence type="ECO:0000313" key="2">
    <source>
        <dbReference type="EMBL" id="VDO89596.1"/>
    </source>
</evidence>
<evidence type="ECO:0000256" key="1">
    <source>
        <dbReference type="SAM" id="MobiDB-lite"/>
    </source>
</evidence>
<dbReference type="EMBL" id="UZAL01004223">
    <property type="protein sequence ID" value="VDO89596.1"/>
    <property type="molecule type" value="Genomic_DNA"/>
</dbReference>
<dbReference type="Proteomes" id="UP000269396">
    <property type="component" value="Unassembled WGS sequence"/>
</dbReference>
<dbReference type="STRING" id="31246.A0A183NL04"/>
<feature type="region of interest" description="Disordered" evidence="1">
    <location>
        <begin position="1"/>
        <end position="39"/>
    </location>
</feature>
<protein>
    <submittedName>
        <fullName evidence="2">Uncharacterized protein</fullName>
    </submittedName>
</protein>
<dbReference type="AlphaFoldDB" id="A0A183NL04"/>
<keyword evidence="3" id="KW-1185">Reference proteome</keyword>
<proteinExistence type="predicted"/>
<evidence type="ECO:0000313" key="3">
    <source>
        <dbReference type="Proteomes" id="UP000269396"/>
    </source>
</evidence>